<dbReference type="EMBL" id="BA000030">
    <property type="protein sequence ID" value="BAC68156.1"/>
    <property type="molecule type" value="Genomic_DNA"/>
</dbReference>
<gene>
    <name evidence="2" type="ORF">SAVERM_446</name>
</gene>
<organism evidence="2 3">
    <name type="scientific">Streptomyces avermitilis (strain ATCC 31267 / DSM 46492 / JCM 5070 / NBRC 14893 / NCIMB 12804 / NRRL 8165 / MA-4680)</name>
    <dbReference type="NCBI Taxonomy" id="227882"/>
    <lineage>
        <taxon>Bacteria</taxon>
        <taxon>Bacillati</taxon>
        <taxon>Actinomycetota</taxon>
        <taxon>Actinomycetes</taxon>
        <taxon>Kitasatosporales</taxon>
        <taxon>Streptomycetaceae</taxon>
        <taxon>Streptomyces</taxon>
    </lineage>
</organism>
<feature type="region of interest" description="Disordered" evidence="1">
    <location>
        <begin position="28"/>
        <end position="50"/>
    </location>
</feature>
<evidence type="ECO:0000256" key="1">
    <source>
        <dbReference type="SAM" id="MobiDB-lite"/>
    </source>
</evidence>
<dbReference type="AlphaFoldDB" id="Q82QQ9"/>
<reference evidence="2 3" key="1">
    <citation type="journal article" date="2001" name="Proc. Natl. Acad. Sci. U.S.A.">
        <title>Genome sequence of an industrial microorganism Streptomyces avermitilis: deducing the ability of producing secondary metabolites.</title>
        <authorList>
            <person name="Omura S."/>
            <person name="Ikeda H."/>
            <person name="Ishikawa J."/>
            <person name="Hanamoto A."/>
            <person name="Takahashi C."/>
            <person name="Shinose M."/>
            <person name="Takahashi Y."/>
            <person name="Horikawa H."/>
            <person name="Nakazawa H."/>
            <person name="Osonoe T."/>
            <person name="Kikuchi H."/>
            <person name="Shiba T."/>
            <person name="Sakaki Y."/>
            <person name="Hattori M."/>
        </authorList>
    </citation>
    <scope>NUCLEOTIDE SEQUENCE [LARGE SCALE GENOMIC DNA]</scope>
    <source>
        <strain evidence="3">ATCC 31267 / DSM 46492 / JCM 5070 / NBRC 14893 / NCIMB 12804 / NRRL 8165 / MA-4680</strain>
    </source>
</reference>
<dbReference type="Proteomes" id="UP000000428">
    <property type="component" value="Chromosome"/>
</dbReference>
<protein>
    <submittedName>
        <fullName evidence="2">IS21 family IS1474-like transposase</fullName>
    </submittedName>
</protein>
<evidence type="ECO:0000313" key="2">
    <source>
        <dbReference type="EMBL" id="BAC68156.1"/>
    </source>
</evidence>
<evidence type="ECO:0000313" key="3">
    <source>
        <dbReference type="Proteomes" id="UP000000428"/>
    </source>
</evidence>
<keyword evidence="3" id="KW-1185">Reference proteome</keyword>
<proteinExistence type="predicted"/>
<dbReference type="HOGENOM" id="CLU_2467552_0_0_11"/>
<name>Q82QQ9_STRAW</name>
<reference evidence="2 3" key="3">
    <citation type="journal article" date="2014" name="J. Ind. Microbiol. Biotechnol.">
        <title>Genome mining of the Streptomyces avermitilis genome and development of genome-minimized hosts for heterologous expression of biosynthetic gene clusters.</title>
        <authorList>
            <person name="Ikeda H."/>
            <person name="Shin-ya K."/>
            <person name="Omura S."/>
        </authorList>
    </citation>
    <scope>NUCLEOTIDE SEQUENCE [LARGE SCALE GENOMIC DNA]</scope>
    <source>
        <strain evidence="3">ATCC 31267 / DSM 46492 / JCM 5070 / NBRC 14893 / NCIMB 12804 / NRRL 8165 / MA-4680</strain>
    </source>
</reference>
<accession>Q82QQ9</accession>
<dbReference type="KEGG" id="sma:SAVERM_446"/>
<reference evidence="2 3" key="2">
    <citation type="journal article" date="2003" name="Nat. Biotechnol.">
        <title>Complete genome sequence and comparative analysis of the industrial microorganism Streptomyces avermitilis.</title>
        <authorList>
            <person name="Ikeda H."/>
            <person name="Ishikawa J."/>
            <person name="Hanamoto A."/>
            <person name="Shinose M."/>
            <person name="Kikuchi H."/>
            <person name="Shiba T."/>
            <person name="Sakaki Y."/>
            <person name="Hattori M."/>
            <person name="Omura S."/>
        </authorList>
    </citation>
    <scope>NUCLEOTIDE SEQUENCE [LARGE SCALE GENOMIC DNA]</scope>
    <source>
        <strain evidence="3">ATCC 31267 / DSM 46492 / JCM 5070 / NBRC 14893 / NCIMB 12804 / NRRL 8165 / MA-4680</strain>
    </source>
</reference>
<sequence>MPDTQNAGPSTSVTAAAVSTAGSVYSMMAPTSPVMAPPSPGRRREPGSLGAVRAYDVIRMLSRDGRPTPLGDAITYYGGSRRLCTSCA</sequence>